<feature type="chain" id="PRO_5043349952" evidence="2">
    <location>
        <begin position="23"/>
        <end position="228"/>
    </location>
</feature>
<gene>
    <name evidence="3" type="ORF">JOB18_008599</name>
</gene>
<accession>A0AAV6SL91</accession>
<evidence type="ECO:0000313" key="3">
    <source>
        <dbReference type="EMBL" id="KAG7517463.1"/>
    </source>
</evidence>
<dbReference type="Proteomes" id="UP000693946">
    <property type="component" value="Linkage Group LG12"/>
</dbReference>
<feature type="compositionally biased region" description="Basic and acidic residues" evidence="1">
    <location>
        <begin position="82"/>
        <end position="96"/>
    </location>
</feature>
<evidence type="ECO:0000313" key="4">
    <source>
        <dbReference type="Proteomes" id="UP000693946"/>
    </source>
</evidence>
<keyword evidence="2" id="KW-0732">Signal</keyword>
<dbReference type="EMBL" id="JAGKHQ010000004">
    <property type="protein sequence ID" value="KAG7517463.1"/>
    <property type="molecule type" value="Genomic_DNA"/>
</dbReference>
<feature type="compositionally biased region" description="Acidic residues" evidence="1">
    <location>
        <begin position="184"/>
        <end position="195"/>
    </location>
</feature>
<dbReference type="AlphaFoldDB" id="A0AAV6SL91"/>
<reference evidence="3 4" key="1">
    <citation type="journal article" date="2021" name="Sci. Rep.">
        <title>Chromosome anchoring in Senegalese sole (Solea senegalensis) reveals sex-associated markers and genome rearrangements in flatfish.</title>
        <authorList>
            <person name="Guerrero-Cozar I."/>
            <person name="Gomez-Garrido J."/>
            <person name="Berbel C."/>
            <person name="Martinez-Blanch J.F."/>
            <person name="Alioto T."/>
            <person name="Claros M.G."/>
            <person name="Gagnaire P.A."/>
            <person name="Manchado M."/>
        </authorList>
    </citation>
    <scope>NUCLEOTIDE SEQUENCE [LARGE SCALE GENOMIC DNA]</scope>
    <source>
        <strain evidence="3">Sse05_10M</strain>
    </source>
</reference>
<organism evidence="3 4">
    <name type="scientific">Solea senegalensis</name>
    <name type="common">Senegalese sole</name>
    <dbReference type="NCBI Taxonomy" id="28829"/>
    <lineage>
        <taxon>Eukaryota</taxon>
        <taxon>Metazoa</taxon>
        <taxon>Chordata</taxon>
        <taxon>Craniata</taxon>
        <taxon>Vertebrata</taxon>
        <taxon>Euteleostomi</taxon>
        <taxon>Actinopterygii</taxon>
        <taxon>Neopterygii</taxon>
        <taxon>Teleostei</taxon>
        <taxon>Neoteleostei</taxon>
        <taxon>Acanthomorphata</taxon>
        <taxon>Carangaria</taxon>
        <taxon>Pleuronectiformes</taxon>
        <taxon>Pleuronectoidei</taxon>
        <taxon>Soleidae</taxon>
        <taxon>Solea</taxon>
    </lineage>
</organism>
<protein>
    <submittedName>
        <fullName evidence="3">Uncharacterized protein</fullName>
    </submittedName>
</protein>
<sequence length="228" mass="25025">MTTARFFLGASLFALLIMDICCVPVKKGFKKAAAAAAAAPVSSQFLPADEEEMSTVESSSVQYLSPPRPPPPPPGSAFKAGELSHYENSYEHADYERETEDQGYLPPPPPPSPMKKSSAPQLTSQPRPLPGHWIFYPYDHMFLTRQYLPGTLTHSSVSFEQGRDHWQDSHYVRPYHADNPDPVEQTEPEAPESLEDPPVKTVSGYGQPAVSQGSADDQAGHYFSGGVY</sequence>
<comment type="caution">
    <text evidence="3">The sequence shown here is derived from an EMBL/GenBank/DDBJ whole genome shotgun (WGS) entry which is preliminary data.</text>
</comment>
<name>A0AAV6SL91_SOLSE</name>
<feature type="region of interest" description="Disordered" evidence="1">
    <location>
        <begin position="49"/>
        <end position="126"/>
    </location>
</feature>
<proteinExistence type="predicted"/>
<evidence type="ECO:0000256" key="1">
    <source>
        <dbReference type="SAM" id="MobiDB-lite"/>
    </source>
</evidence>
<keyword evidence="4" id="KW-1185">Reference proteome</keyword>
<feature type="signal peptide" evidence="2">
    <location>
        <begin position="1"/>
        <end position="22"/>
    </location>
</feature>
<evidence type="ECO:0000256" key="2">
    <source>
        <dbReference type="SAM" id="SignalP"/>
    </source>
</evidence>
<feature type="compositionally biased region" description="Pro residues" evidence="1">
    <location>
        <begin position="66"/>
        <end position="75"/>
    </location>
</feature>
<feature type="region of interest" description="Disordered" evidence="1">
    <location>
        <begin position="172"/>
        <end position="228"/>
    </location>
</feature>